<sequence>MQHNYLCHEWHEQAHNFCVCSLIKDAQAAERDRIAQALHKIMPDQYAGNLRVWLATGAPA</sequence>
<organism evidence="1">
    <name type="scientific">uncultured Caudovirales phage</name>
    <dbReference type="NCBI Taxonomy" id="2100421"/>
    <lineage>
        <taxon>Viruses</taxon>
        <taxon>Duplodnaviria</taxon>
        <taxon>Heunggongvirae</taxon>
        <taxon>Uroviricota</taxon>
        <taxon>Caudoviricetes</taxon>
        <taxon>Peduoviridae</taxon>
        <taxon>Maltschvirus</taxon>
        <taxon>Maltschvirus maltsch</taxon>
    </lineage>
</organism>
<name>A0A6J7WHU1_9CAUD</name>
<accession>A0A6J7WHU1</accession>
<protein>
    <submittedName>
        <fullName evidence="1">Uncharacterized protein</fullName>
    </submittedName>
</protein>
<reference evidence="1" key="1">
    <citation type="submission" date="2020-05" db="EMBL/GenBank/DDBJ databases">
        <authorList>
            <person name="Chiriac C."/>
            <person name="Salcher M."/>
            <person name="Ghai R."/>
            <person name="Kavagutti S V."/>
        </authorList>
    </citation>
    <scope>NUCLEOTIDE SEQUENCE</scope>
</reference>
<evidence type="ECO:0000313" key="1">
    <source>
        <dbReference type="EMBL" id="CAB5216938.1"/>
    </source>
</evidence>
<proteinExistence type="predicted"/>
<dbReference type="EMBL" id="LR798244">
    <property type="protein sequence ID" value="CAB5216938.1"/>
    <property type="molecule type" value="Genomic_DNA"/>
</dbReference>
<gene>
    <name evidence="1" type="ORF">UFOVP199_14</name>
</gene>